<evidence type="ECO:0000256" key="1">
    <source>
        <dbReference type="SAM" id="Coils"/>
    </source>
</evidence>
<dbReference type="InParanoid" id="A2G1D3"/>
<name>A2G1D3_TRIV3</name>
<dbReference type="VEuPathDB" id="TrichDB:TVAG_049440"/>
<keyword evidence="4" id="KW-1185">Reference proteome</keyword>
<keyword evidence="1" id="KW-0175">Coiled coil</keyword>
<feature type="region of interest" description="Disordered" evidence="2">
    <location>
        <begin position="1"/>
        <end position="25"/>
    </location>
</feature>
<feature type="coiled-coil region" evidence="1">
    <location>
        <begin position="166"/>
        <end position="207"/>
    </location>
</feature>
<dbReference type="VEuPathDB" id="TrichDB:TVAGG3_0134740"/>
<organism evidence="3 4">
    <name type="scientific">Trichomonas vaginalis (strain ATCC PRA-98 / G3)</name>
    <dbReference type="NCBI Taxonomy" id="412133"/>
    <lineage>
        <taxon>Eukaryota</taxon>
        <taxon>Metamonada</taxon>
        <taxon>Parabasalia</taxon>
        <taxon>Trichomonadida</taxon>
        <taxon>Trichomonadidae</taxon>
        <taxon>Trichomonas</taxon>
    </lineage>
</organism>
<gene>
    <name evidence="3" type="ORF">TVAG_049440</name>
</gene>
<evidence type="ECO:0000313" key="3">
    <source>
        <dbReference type="EMBL" id="EAX89033.1"/>
    </source>
</evidence>
<sequence length="410" mass="47766">MNSESESSSMIQDQTNTTSIYSDRSQEDVPDLANFEDKRGGILFDYLNNKIQRMKTFSDWAYRSLRNRNDCLQSYDENSTELIPNEDECLKYFTKLKRMRRHKENCLVVVQNAKYYIERGRISQFFDKWRNSTTNKLEEKNSSLSEIYSCSPTEIIGKIHNEIEKQASLETQLEVITAKASDLENLYKQTKQKSQQNKEKLEIAQIEFNRIDDLFKSTCQKYEDEIATLKMNIPIVTEKSKAALEQKRSQLKQRKAAQRIKTDTDNESMETIRAKIKDIQEKLKKKKVIAIDIRTACLAYKHQCDEISNMMLKDSEAHEELSNDVSRIETQVSQISVNNLDGLQKQKENIDKQLISTQSMITQNKAIIQELDRQIEKLQFENHISSLQLQKASHAFADDDIDSSDNDYDV</sequence>
<reference evidence="3" key="1">
    <citation type="submission" date="2006-10" db="EMBL/GenBank/DDBJ databases">
        <authorList>
            <person name="Amadeo P."/>
            <person name="Zhao Q."/>
            <person name="Wortman J."/>
            <person name="Fraser-Liggett C."/>
            <person name="Carlton J."/>
        </authorList>
    </citation>
    <scope>NUCLEOTIDE SEQUENCE</scope>
    <source>
        <strain evidence="3">G3</strain>
    </source>
</reference>
<dbReference type="KEGG" id="tva:4746702"/>
<evidence type="ECO:0000313" key="4">
    <source>
        <dbReference type="Proteomes" id="UP000001542"/>
    </source>
</evidence>
<proteinExistence type="predicted"/>
<reference evidence="3" key="2">
    <citation type="journal article" date="2007" name="Science">
        <title>Draft genome sequence of the sexually transmitted pathogen Trichomonas vaginalis.</title>
        <authorList>
            <person name="Carlton J.M."/>
            <person name="Hirt R.P."/>
            <person name="Silva J.C."/>
            <person name="Delcher A.L."/>
            <person name="Schatz M."/>
            <person name="Zhao Q."/>
            <person name="Wortman J.R."/>
            <person name="Bidwell S.L."/>
            <person name="Alsmark U.C.M."/>
            <person name="Besteiro S."/>
            <person name="Sicheritz-Ponten T."/>
            <person name="Noel C.J."/>
            <person name="Dacks J.B."/>
            <person name="Foster P.G."/>
            <person name="Simillion C."/>
            <person name="Van de Peer Y."/>
            <person name="Miranda-Saavedra D."/>
            <person name="Barton G.J."/>
            <person name="Westrop G.D."/>
            <person name="Mueller S."/>
            <person name="Dessi D."/>
            <person name="Fiori P.L."/>
            <person name="Ren Q."/>
            <person name="Paulsen I."/>
            <person name="Zhang H."/>
            <person name="Bastida-Corcuera F.D."/>
            <person name="Simoes-Barbosa A."/>
            <person name="Brown M.T."/>
            <person name="Hayes R.D."/>
            <person name="Mukherjee M."/>
            <person name="Okumura C.Y."/>
            <person name="Schneider R."/>
            <person name="Smith A.J."/>
            <person name="Vanacova S."/>
            <person name="Villalvazo M."/>
            <person name="Haas B.J."/>
            <person name="Pertea M."/>
            <person name="Feldblyum T.V."/>
            <person name="Utterback T.R."/>
            <person name="Shu C.L."/>
            <person name="Osoegawa K."/>
            <person name="de Jong P.J."/>
            <person name="Hrdy I."/>
            <person name="Horvathova L."/>
            <person name="Zubacova Z."/>
            <person name="Dolezal P."/>
            <person name="Malik S.B."/>
            <person name="Logsdon J.M. Jr."/>
            <person name="Henze K."/>
            <person name="Gupta A."/>
            <person name="Wang C.C."/>
            <person name="Dunne R.L."/>
            <person name="Upcroft J.A."/>
            <person name="Upcroft P."/>
            <person name="White O."/>
            <person name="Salzberg S.L."/>
            <person name="Tang P."/>
            <person name="Chiu C.-H."/>
            <person name="Lee Y.-S."/>
            <person name="Embley T.M."/>
            <person name="Coombs G.H."/>
            <person name="Mottram J.C."/>
            <person name="Tachezy J."/>
            <person name="Fraser-Liggett C.M."/>
            <person name="Johnson P.J."/>
        </authorList>
    </citation>
    <scope>NUCLEOTIDE SEQUENCE [LARGE SCALE GENOMIC DNA]</scope>
    <source>
        <strain evidence="3">G3</strain>
    </source>
</reference>
<protein>
    <submittedName>
        <fullName evidence="3">Uncharacterized protein</fullName>
    </submittedName>
</protein>
<accession>A2G1D3</accession>
<dbReference type="RefSeq" id="XP_001301963.1">
    <property type="nucleotide sequence ID" value="XM_001301962.1"/>
</dbReference>
<feature type="compositionally biased region" description="Polar residues" evidence="2">
    <location>
        <begin position="1"/>
        <end position="23"/>
    </location>
</feature>
<dbReference type="AlphaFoldDB" id="A2G1D3"/>
<dbReference type="Proteomes" id="UP000001542">
    <property type="component" value="Unassembled WGS sequence"/>
</dbReference>
<evidence type="ECO:0000256" key="2">
    <source>
        <dbReference type="SAM" id="MobiDB-lite"/>
    </source>
</evidence>
<feature type="coiled-coil region" evidence="1">
    <location>
        <begin position="241"/>
        <end position="289"/>
    </location>
</feature>
<dbReference type="SMR" id="A2G1D3"/>
<dbReference type="EMBL" id="DS114241">
    <property type="protein sequence ID" value="EAX89033.1"/>
    <property type="molecule type" value="Genomic_DNA"/>
</dbReference>